<dbReference type="InterPro" id="IPR015421">
    <property type="entry name" value="PyrdxlP-dep_Trfase_major"/>
</dbReference>
<evidence type="ECO:0000259" key="5">
    <source>
        <dbReference type="Pfam" id="PF00155"/>
    </source>
</evidence>
<feature type="non-terminal residue" evidence="6">
    <location>
        <position position="265"/>
    </location>
</feature>
<comment type="caution">
    <text evidence="6">The sequence shown here is derived from an EMBL/GenBank/DDBJ whole genome shotgun (WGS) entry which is preliminary data.</text>
</comment>
<feature type="domain" description="Aminotransferase class I/classII large" evidence="5">
    <location>
        <begin position="7"/>
        <end position="263"/>
    </location>
</feature>
<sequence>LTDEDLAAYPEYAEFKIKLASYLGIKEGNLLLTNATDEAISVIVQTYINEGDEVLIPVPSFAMFRFYAQVAGAKISEILYKNNLEFPTKKVLNKISKKTKLIVLCNPNNPTGTQIDKKDIIKILEKAKDSIVLVDEAYNQFSKESCTELIDDYENLIVIQTFSKAFGLGGLRLGYILSNDANIKDIGRVLSPYSVNSAAVKSASAALDDKEYIDWYVMQVLKGKKYVLEEFEKLKIKVYTTNANFFLAKFGKETPDIVAKLRQKG</sequence>
<feature type="non-terminal residue" evidence="6">
    <location>
        <position position="1"/>
    </location>
</feature>
<evidence type="ECO:0000256" key="1">
    <source>
        <dbReference type="ARBA" id="ARBA00001933"/>
    </source>
</evidence>
<proteinExistence type="predicted"/>
<evidence type="ECO:0000313" key="6">
    <source>
        <dbReference type="EMBL" id="GAG08939.1"/>
    </source>
</evidence>
<accession>X0USW7</accession>
<gene>
    <name evidence="6" type="ORF">S01H1_42712</name>
</gene>
<dbReference type="InterPro" id="IPR001917">
    <property type="entry name" value="Aminotrans_II_pyridoxalP_BS"/>
</dbReference>
<keyword evidence="4" id="KW-0663">Pyridoxal phosphate</keyword>
<dbReference type="PANTHER" id="PTHR42885:SF2">
    <property type="entry name" value="HISTIDINOL-PHOSPHATE AMINOTRANSFERASE"/>
    <property type="match status" value="1"/>
</dbReference>
<dbReference type="InterPro" id="IPR004839">
    <property type="entry name" value="Aminotransferase_I/II_large"/>
</dbReference>
<dbReference type="PROSITE" id="PS00599">
    <property type="entry name" value="AA_TRANSFER_CLASS_2"/>
    <property type="match status" value="1"/>
</dbReference>
<name>X0USW7_9ZZZZ</name>
<dbReference type="InterPro" id="IPR015422">
    <property type="entry name" value="PyrdxlP-dep_Trfase_small"/>
</dbReference>
<dbReference type="EMBL" id="BARS01027174">
    <property type="protein sequence ID" value="GAG08939.1"/>
    <property type="molecule type" value="Genomic_DNA"/>
</dbReference>
<keyword evidence="3" id="KW-0808">Transferase</keyword>
<dbReference type="Gene3D" id="3.90.1150.10">
    <property type="entry name" value="Aspartate Aminotransferase, domain 1"/>
    <property type="match status" value="1"/>
</dbReference>
<dbReference type="SUPFAM" id="SSF53383">
    <property type="entry name" value="PLP-dependent transferases"/>
    <property type="match status" value="1"/>
</dbReference>
<protein>
    <recommendedName>
        <fullName evidence="5">Aminotransferase class I/classII large domain-containing protein</fullName>
    </recommendedName>
</protein>
<dbReference type="GO" id="GO:0008483">
    <property type="term" value="F:transaminase activity"/>
    <property type="evidence" value="ECO:0007669"/>
    <property type="project" value="UniProtKB-KW"/>
</dbReference>
<evidence type="ECO:0000256" key="4">
    <source>
        <dbReference type="ARBA" id="ARBA00022898"/>
    </source>
</evidence>
<reference evidence="6" key="1">
    <citation type="journal article" date="2014" name="Front. Microbiol.">
        <title>High frequency of phylogenetically diverse reductive dehalogenase-homologous genes in deep subseafloor sedimentary metagenomes.</title>
        <authorList>
            <person name="Kawai M."/>
            <person name="Futagami T."/>
            <person name="Toyoda A."/>
            <person name="Takaki Y."/>
            <person name="Nishi S."/>
            <person name="Hori S."/>
            <person name="Arai W."/>
            <person name="Tsubouchi T."/>
            <person name="Morono Y."/>
            <person name="Uchiyama I."/>
            <person name="Ito T."/>
            <person name="Fujiyama A."/>
            <person name="Inagaki F."/>
            <person name="Takami H."/>
        </authorList>
    </citation>
    <scope>NUCLEOTIDE SEQUENCE</scope>
    <source>
        <strain evidence="6">Expedition CK06-06</strain>
    </source>
</reference>
<dbReference type="AlphaFoldDB" id="X0USW7"/>
<evidence type="ECO:0000256" key="2">
    <source>
        <dbReference type="ARBA" id="ARBA00022576"/>
    </source>
</evidence>
<dbReference type="InterPro" id="IPR015424">
    <property type="entry name" value="PyrdxlP-dep_Trfase"/>
</dbReference>
<dbReference type="PANTHER" id="PTHR42885">
    <property type="entry name" value="HISTIDINOL-PHOSPHATE AMINOTRANSFERASE-RELATED"/>
    <property type="match status" value="1"/>
</dbReference>
<keyword evidence="2" id="KW-0032">Aminotransferase</keyword>
<dbReference type="Pfam" id="PF00155">
    <property type="entry name" value="Aminotran_1_2"/>
    <property type="match status" value="1"/>
</dbReference>
<dbReference type="Gene3D" id="3.40.640.10">
    <property type="entry name" value="Type I PLP-dependent aspartate aminotransferase-like (Major domain)"/>
    <property type="match status" value="1"/>
</dbReference>
<dbReference type="CDD" id="cd00609">
    <property type="entry name" value="AAT_like"/>
    <property type="match status" value="1"/>
</dbReference>
<organism evidence="6">
    <name type="scientific">marine sediment metagenome</name>
    <dbReference type="NCBI Taxonomy" id="412755"/>
    <lineage>
        <taxon>unclassified sequences</taxon>
        <taxon>metagenomes</taxon>
        <taxon>ecological metagenomes</taxon>
    </lineage>
</organism>
<comment type="cofactor">
    <cofactor evidence="1">
        <name>pyridoxal 5'-phosphate</name>
        <dbReference type="ChEBI" id="CHEBI:597326"/>
    </cofactor>
</comment>
<evidence type="ECO:0000256" key="3">
    <source>
        <dbReference type="ARBA" id="ARBA00022679"/>
    </source>
</evidence>
<dbReference type="GO" id="GO:0030170">
    <property type="term" value="F:pyridoxal phosphate binding"/>
    <property type="evidence" value="ECO:0007669"/>
    <property type="project" value="InterPro"/>
</dbReference>